<proteinExistence type="inferred from homology"/>
<name>A0ABU0AH72_9BACI</name>
<dbReference type="PANTHER" id="PTHR13887:SF14">
    <property type="entry name" value="DISULFIDE BOND FORMATION PROTEIN D"/>
    <property type="match status" value="1"/>
</dbReference>
<keyword evidence="6" id="KW-0812">Transmembrane</keyword>
<dbReference type="SUPFAM" id="SSF52833">
    <property type="entry name" value="Thioredoxin-like"/>
    <property type="match status" value="1"/>
</dbReference>
<dbReference type="InterPro" id="IPR012336">
    <property type="entry name" value="Thioredoxin-like_fold"/>
</dbReference>
<evidence type="ECO:0000256" key="1">
    <source>
        <dbReference type="ARBA" id="ARBA00005791"/>
    </source>
</evidence>
<keyword evidence="6" id="KW-1133">Transmembrane helix</keyword>
<evidence type="ECO:0000313" key="8">
    <source>
        <dbReference type="EMBL" id="MDQ0270611.1"/>
    </source>
</evidence>
<keyword evidence="2" id="KW-0732">Signal</keyword>
<keyword evidence="6" id="KW-0472">Membrane</keyword>
<dbReference type="InterPro" id="IPR036249">
    <property type="entry name" value="Thioredoxin-like_sf"/>
</dbReference>
<evidence type="ECO:0000256" key="2">
    <source>
        <dbReference type="ARBA" id="ARBA00022729"/>
    </source>
</evidence>
<gene>
    <name evidence="8" type="ORF">J2S17_002486</name>
</gene>
<keyword evidence="9" id="KW-1185">Reference proteome</keyword>
<reference evidence="8 9" key="1">
    <citation type="submission" date="2023-07" db="EMBL/GenBank/DDBJ databases">
        <title>Genomic Encyclopedia of Type Strains, Phase IV (KMG-IV): sequencing the most valuable type-strain genomes for metagenomic binning, comparative biology and taxonomic classification.</title>
        <authorList>
            <person name="Goeker M."/>
        </authorList>
    </citation>
    <scope>NUCLEOTIDE SEQUENCE [LARGE SCALE GENOMIC DNA]</scope>
    <source>
        <strain evidence="8 9">DSM 23494</strain>
    </source>
</reference>
<evidence type="ECO:0000259" key="7">
    <source>
        <dbReference type="Pfam" id="PF13462"/>
    </source>
</evidence>
<dbReference type="EMBL" id="JAUSUB010000009">
    <property type="protein sequence ID" value="MDQ0270611.1"/>
    <property type="molecule type" value="Genomic_DNA"/>
</dbReference>
<accession>A0ABU0AH72</accession>
<evidence type="ECO:0000313" key="9">
    <source>
        <dbReference type="Proteomes" id="UP001238088"/>
    </source>
</evidence>
<dbReference type="Gene3D" id="3.40.30.10">
    <property type="entry name" value="Glutaredoxin"/>
    <property type="match status" value="1"/>
</dbReference>
<dbReference type="Pfam" id="PF13462">
    <property type="entry name" value="Thioredoxin_4"/>
    <property type="match status" value="1"/>
</dbReference>
<dbReference type="GO" id="GO:0016853">
    <property type="term" value="F:isomerase activity"/>
    <property type="evidence" value="ECO:0007669"/>
    <property type="project" value="UniProtKB-KW"/>
</dbReference>
<sequence length="229" mass="25695">MATTKNSSSFKIIIFLTIIVFAAITIFVIVSNNNNKEEGNEVVFDNQPSTEGQPILGDDSAPVQVVEFGDFKCPACKSWGETVFPQLEEDYIDKGEVQFSYINVLFHGDESKVGSIAAESVLDLEPESYWSFHKKLFEAQPANDHDTAWLTMDKVNEVAEETTNIDPNDLLEKMQTKEVIDSVNEDITLVNDFKVKLTPSIMVNGKMLEDPFDYERIKVLIDEALAGKE</sequence>
<keyword evidence="8" id="KW-0413">Isomerase</keyword>
<dbReference type="RefSeq" id="WP_307475167.1">
    <property type="nucleotide sequence ID" value="NZ_JAUSUB010000009.1"/>
</dbReference>
<feature type="transmembrane region" description="Helical" evidence="6">
    <location>
        <begin position="12"/>
        <end position="30"/>
    </location>
</feature>
<comment type="caution">
    <text evidence="8">The sequence shown here is derived from an EMBL/GenBank/DDBJ whole genome shotgun (WGS) entry which is preliminary data.</text>
</comment>
<keyword evidence="4" id="KW-1015">Disulfide bond</keyword>
<organism evidence="8 9">
    <name type="scientific">Cytobacillus purgationiresistens</name>
    <dbReference type="NCBI Taxonomy" id="863449"/>
    <lineage>
        <taxon>Bacteria</taxon>
        <taxon>Bacillati</taxon>
        <taxon>Bacillota</taxon>
        <taxon>Bacilli</taxon>
        <taxon>Bacillales</taxon>
        <taxon>Bacillaceae</taxon>
        <taxon>Cytobacillus</taxon>
    </lineage>
</organism>
<evidence type="ECO:0000256" key="4">
    <source>
        <dbReference type="ARBA" id="ARBA00023157"/>
    </source>
</evidence>
<keyword evidence="5" id="KW-0676">Redox-active center</keyword>
<comment type="similarity">
    <text evidence="1">Belongs to the thioredoxin family. DsbA subfamily.</text>
</comment>
<evidence type="ECO:0000256" key="3">
    <source>
        <dbReference type="ARBA" id="ARBA00023002"/>
    </source>
</evidence>
<evidence type="ECO:0000256" key="5">
    <source>
        <dbReference type="ARBA" id="ARBA00023284"/>
    </source>
</evidence>
<keyword evidence="3" id="KW-0560">Oxidoreductase</keyword>
<dbReference type="PANTHER" id="PTHR13887">
    <property type="entry name" value="GLUTATHIONE S-TRANSFERASE KAPPA"/>
    <property type="match status" value="1"/>
</dbReference>
<feature type="domain" description="Thioredoxin-like fold" evidence="7">
    <location>
        <begin position="50"/>
        <end position="223"/>
    </location>
</feature>
<dbReference type="Proteomes" id="UP001238088">
    <property type="component" value="Unassembled WGS sequence"/>
</dbReference>
<evidence type="ECO:0000256" key="6">
    <source>
        <dbReference type="SAM" id="Phobius"/>
    </source>
</evidence>
<protein>
    <submittedName>
        <fullName evidence="8">Protein-disulfide isomerase</fullName>
    </submittedName>
</protein>